<keyword evidence="9" id="KW-1185">Reference proteome</keyword>
<dbReference type="InterPro" id="IPR001138">
    <property type="entry name" value="Zn2Cys6_DnaBD"/>
</dbReference>
<evidence type="ECO:0000259" key="7">
    <source>
        <dbReference type="PROSITE" id="PS50048"/>
    </source>
</evidence>
<sequence>MSFSDSLPMLDSSQELFRCEEWPLSPTPFIMQKDTPEAGQVTIPSPGTLPETGYRTRQRVSLACLPCRSRHVKCDSGLPSCSRCKFDGRQCKYMQSRRGGHNKIVSPQTRSPATWSPSKATQSSHISSGEQRNIPTDDSDSAGVIEAGTKFGSPASVISTNSDRPVECYYSYFHEPHPVVLPKQHFMARLEVDSESLEAVVAVMRYIGSLYGHYPFAESFKSLSESLLFGTQLPKNGFSVQALMLYSIATHWNNEKVRAREILDVAITLALEIGMHSGQFAYDYGEENPVLEESWRRTWWLLYVVDSFYLETRHAPGLALWSINSDVELPCEEEDFHSGNIPKPRTLLEFDDREFDAVDVVFSSFAYLIDASRILGTVLTAGSDDGRPVDPEVGYADSSLVAWSFHLPDIKRELVTRKGNVDPILFLAHMLIQTTTIYLHRPRSKLLYNNAENISKCALPPPPRRLTHAAQEAYQMHTVMVLTAAERISSLLALPTPLVKQSQFIICMVALSAIAQLSACIFDTNIGTSRAIKERIRVNIGALKAHEKIWPLSRKTLYEVKSIAREVFALQKLDSQAISDLVADAGEFPSHTGNSMMVDESFSTTVFGDSCCASPIPFSNSAPGQV</sequence>
<dbReference type="Proteomes" id="UP000226031">
    <property type="component" value="Unassembled WGS sequence"/>
</dbReference>
<organism evidence="8 9">
    <name type="scientific">[Emmonsia] crescens</name>
    <dbReference type="NCBI Taxonomy" id="73230"/>
    <lineage>
        <taxon>Eukaryota</taxon>
        <taxon>Fungi</taxon>
        <taxon>Dikarya</taxon>
        <taxon>Ascomycota</taxon>
        <taxon>Pezizomycotina</taxon>
        <taxon>Eurotiomycetes</taxon>
        <taxon>Eurotiomycetidae</taxon>
        <taxon>Onygenales</taxon>
        <taxon>Ajellomycetaceae</taxon>
        <taxon>Emergomyces</taxon>
    </lineage>
</organism>
<dbReference type="VEuPathDB" id="FungiDB:EMCG_06625"/>
<evidence type="ECO:0000313" key="8">
    <source>
        <dbReference type="EMBL" id="PGH34490.1"/>
    </source>
</evidence>
<keyword evidence="1" id="KW-0479">Metal-binding</keyword>
<feature type="compositionally biased region" description="Polar residues" evidence="6">
    <location>
        <begin position="105"/>
        <end position="136"/>
    </location>
</feature>
<dbReference type="InterPro" id="IPR007219">
    <property type="entry name" value="XnlR_reg_dom"/>
</dbReference>
<evidence type="ECO:0000256" key="6">
    <source>
        <dbReference type="SAM" id="MobiDB-lite"/>
    </source>
</evidence>
<keyword evidence="3" id="KW-0238">DNA-binding</keyword>
<keyword evidence="2" id="KW-0805">Transcription regulation</keyword>
<dbReference type="EMBL" id="PDND01000039">
    <property type="protein sequence ID" value="PGH34490.1"/>
    <property type="molecule type" value="Genomic_DNA"/>
</dbReference>
<feature type="region of interest" description="Disordered" evidence="6">
    <location>
        <begin position="97"/>
        <end position="145"/>
    </location>
</feature>
<keyword evidence="4" id="KW-0804">Transcription</keyword>
<dbReference type="PROSITE" id="PS00463">
    <property type="entry name" value="ZN2_CY6_FUNGAL_1"/>
    <property type="match status" value="1"/>
</dbReference>
<dbReference type="SMART" id="SM00066">
    <property type="entry name" value="GAL4"/>
    <property type="match status" value="1"/>
</dbReference>
<keyword evidence="5" id="KW-0539">Nucleus</keyword>
<dbReference type="SMART" id="SM00906">
    <property type="entry name" value="Fungal_trans"/>
    <property type="match status" value="1"/>
</dbReference>
<dbReference type="GO" id="GO:0003677">
    <property type="term" value="F:DNA binding"/>
    <property type="evidence" value="ECO:0007669"/>
    <property type="project" value="UniProtKB-KW"/>
</dbReference>
<dbReference type="PANTHER" id="PTHR47431:SF4">
    <property type="entry name" value="ZN(II)2CYS6 TRANSCRIPTION FACTOR (EUROFUNG)"/>
    <property type="match status" value="1"/>
</dbReference>
<evidence type="ECO:0000256" key="4">
    <source>
        <dbReference type="ARBA" id="ARBA00023163"/>
    </source>
</evidence>
<evidence type="ECO:0000256" key="3">
    <source>
        <dbReference type="ARBA" id="ARBA00023125"/>
    </source>
</evidence>
<dbReference type="GO" id="GO:0008270">
    <property type="term" value="F:zinc ion binding"/>
    <property type="evidence" value="ECO:0007669"/>
    <property type="project" value="InterPro"/>
</dbReference>
<gene>
    <name evidence="8" type="ORF">GX50_02673</name>
</gene>
<comment type="caution">
    <text evidence="8">The sequence shown here is derived from an EMBL/GenBank/DDBJ whole genome shotgun (WGS) entry which is preliminary data.</text>
</comment>
<evidence type="ECO:0000313" key="9">
    <source>
        <dbReference type="Proteomes" id="UP000226031"/>
    </source>
</evidence>
<reference evidence="8 9" key="1">
    <citation type="submission" date="2017-10" db="EMBL/GenBank/DDBJ databases">
        <title>Comparative genomics in systemic dimorphic fungi from Ajellomycetaceae.</title>
        <authorList>
            <person name="Munoz J.F."/>
            <person name="Mcewen J.G."/>
            <person name="Clay O.K."/>
            <person name="Cuomo C.A."/>
        </authorList>
    </citation>
    <scope>NUCLEOTIDE SEQUENCE [LARGE SCALE GENOMIC DNA]</scope>
    <source>
        <strain evidence="8 9">UAMH4076</strain>
    </source>
</reference>
<dbReference type="Pfam" id="PF04082">
    <property type="entry name" value="Fungal_trans"/>
    <property type="match status" value="1"/>
</dbReference>
<dbReference type="AlphaFoldDB" id="A0A2B7ZMG0"/>
<name>A0A2B7ZMG0_9EURO</name>
<dbReference type="GO" id="GO:0006351">
    <property type="term" value="P:DNA-templated transcription"/>
    <property type="evidence" value="ECO:0007669"/>
    <property type="project" value="InterPro"/>
</dbReference>
<protein>
    <recommendedName>
        <fullName evidence="7">Zn(2)-C6 fungal-type domain-containing protein</fullName>
    </recommendedName>
</protein>
<dbReference type="PANTHER" id="PTHR47431">
    <property type="entry name" value="ZN(II)2CYS6 TRANSCRIPTION FACTOR (EUROFUNG)-RELATED"/>
    <property type="match status" value="1"/>
</dbReference>
<evidence type="ECO:0000256" key="1">
    <source>
        <dbReference type="ARBA" id="ARBA00022723"/>
    </source>
</evidence>
<dbReference type="PROSITE" id="PS50048">
    <property type="entry name" value="ZN2_CY6_FUNGAL_2"/>
    <property type="match status" value="1"/>
</dbReference>
<proteinExistence type="predicted"/>
<dbReference type="Gene3D" id="4.10.240.10">
    <property type="entry name" value="Zn(2)-C6 fungal-type DNA-binding domain"/>
    <property type="match status" value="1"/>
</dbReference>
<dbReference type="InterPro" id="IPR036864">
    <property type="entry name" value="Zn2-C6_fun-type_DNA-bd_sf"/>
</dbReference>
<dbReference type="STRING" id="73230.A0A2B7ZMG0"/>
<dbReference type="SUPFAM" id="SSF57701">
    <property type="entry name" value="Zn2/Cys6 DNA-binding domain"/>
    <property type="match status" value="1"/>
</dbReference>
<dbReference type="GO" id="GO:0000981">
    <property type="term" value="F:DNA-binding transcription factor activity, RNA polymerase II-specific"/>
    <property type="evidence" value="ECO:0007669"/>
    <property type="project" value="InterPro"/>
</dbReference>
<dbReference type="Pfam" id="PF00172">
    <property type="entry name" value="Zn_clus"/>
    <property type="match status" value="1"/>
</dbReference>
<dbReference type="CDD" id="cd12148">
    <property type="entry name" value="fungal_TF_MHR"/>
    <property type="match status" value="1"/>
</dbReference>
<accession>A0A2B7ZMG0</accession>
<evidence type="ECO:0000256" key="5">
    <source>
        <dbReference type="ARBA" id="ARBA00023242"/>
    </source>
</evidence>
<evidence type="ECO:0000256" key="2">
    <source>
        <dbReference type="ARBA" id="ARBA00023015"/>
    </source>
</evidence>
<dbReference type="CDD" id="cd00067">
    <property type="entry name" value="GAL4"/>
    <property type="match status" value="1"/>
</dbReference>
<feature type="domain" description="Zn(2)-C6 fungal-type" evidence="7">
    <location>
        <begin position="63"/>
        <end position="93"/>
    </location>
</feature>